<protein>
    <submittedName>
        <fullName evidence="2">Uncharacterized protein</fullName>
    </submittedName>
</protein>
<dbReference type="Proteomes" id="UP000644548">
    <property type="component" value="Unassembled WGS sequence"/>
</dbReference>
<comment type="caution">
    <text evidence="2">The sequence shown here is derived from an EMBL/GenBank/DDBJ whole genome shotgun (WGS) entry which is preliminary data.</text>
</comment>
<dbReference type="EMBL" id="BMQN01000001">
    <property type="protein sequence ID" value="GGR80733.1"/>
    <property type="molecule type" value="Genomic_DNA"/>
</dbReference>
<name>A0ABQ2RYK3_9DEIO</name>
<evidence type="ECO:0000313" key="2">
    <source>
        <dbReference type="EMBL" id="GGR80733.1"/>
    </source>
</evidence>
<sequence>MRRLSPAGGTGRRASGEAPGAARRVYTRGVKRLTLIFAGLLLAGSAAAQSDTPTPSGGVQVWGGVGTEVYLLPTLSLGLSADVAQLPSGTLSVRGTASATLIPLPDVTGPIPVVGADLLFRGNRAGLNVYGGPSVGTILGAAWLLGGVVGVQGPLGQGNWGYFGEVKARYLVVPGQGVFAPGVNLGVTYRF</sequence>
<gene>
    <name evidence="2" type="ORF">GCM10008960_04500</name>
</gene>
<keyword evidence="3" id="KW-1185">Reference proteome</keyword>
<organism evidence="2 3">
    <name type="scientific">Deinococcus sedimenti</name>
    <dbReference type="NCBI Taxonomy" id="1867090"/>
    <lineage>
        <taxon>Bacteria</taxon>
        <taxon>Thermotogati</taxon>
        <taxon>Deinococcota</taxon>
        <taxon>Deinococci</taxon>
        <taxon>Deinococcales</taxon>
        <taxon>Deinococcaceae</taxon>
        <taxon>Deinococcus</taxon>
    </lineage>
</organism>
<evidence type="ECO:0000256" key="1">
    <source>
        <dbReference type="SAM" id="MobiDB-lite"/>
    </source>
</evidence>
<accession>A0ABQ2RYK3</accession>
<proteinExistence type="predicted"/>
<evidence type="ECO:0000313" key="3">
    <source>
        <dbReference type="Proteomes" id="UP000644548"/>
    </source>
</evidence>
<feature type="region of interest" description="Disordered" evidence="1">
    <location>
        <begin position="1"/>
        <end position="21"/>
    </location>
</feature>
<reference evidence="3" key="1">
    <citation type="journal article" date="2019" name="Int. J. Syst. Evol. Microbiol.">
        <title>The Global Catalogue of Microorganisms (GCM) 10K type strain sequencing project: providing services to taxonomists for standard genome sequencing and annotation.</title>
        <authorList>
            <consortium name="The Broad Institute Genomics Platform"/>
            <consortium name="The Broad Institute Genome Sequencing Center for Infectious Disease"/>
            <person name="Wu L."/>
            <person name="Ma J."/>
        </authorList>
    </citation>
    <scope>NUCLEOTIDE SEQUENCE [LARGE SCALE GENOMIC DNA]</scope>
    <source>
        <strain evidence="3">JCM 31405</strain>
    </source>
</reference>